<evidence type="ECO:0000313" key="2">
    <source>
        <dbReference type="Proteomes" id="UP000663722"/>
    </source>
</evidence>
<dbReference type="AlphaFoldDB" id="A0A975GSH1"/>
<sequence length="37" mass="4069">MIVSKSSILSCQTFSSLTNLLAGRLFSILNSQFSIFN</sequence>
<proteinExistence type="predicted"/>
<dbReference type="KEGG" id="dmm:dnm_071430"/>
<accession>A0A975GSH1</accession>
<dbReference type="EMBL" id="CP061800">
    <property type="protein sequence ID" value="QTA91078.1"/>
    <property type="molecule type" value="Genomic_DNA"/>
</dbReference>
<keyword evidence="2" id="KW-1185">Reference proteome</keyword>
<organism evidence="1 2">
    <name type="scientific">Desulfonema magnum</name>
    <dbReference type="NCBI Taxonomy" id="45655"/>
    <lineage>
        <taxon>Bacteria</taxon>
        <taxon>Pseudomonadati</taxon>
        <taxon>Thermodesulfobacteriota</taxon>
        <taxon>Desulfobacteria</taxon>
        <taxon>Desulfobacterales</taxon>
        <taxon>Desulfococcaceae</taxon>
        <taxon>Desulfonema</taxon>
    </lineage>
</organism>
<name>A0A975GSH1_9BACT</name>
<evidence type="ECO:0000313" key="1">
    <source>
        <dbReference type="EMBL" id="QTA91078.1"/>
    </source>
</evidence>
<protein>
    <submittedName>
        <fullName evidence="1">Uncharacterized protein</fullName>
    </submittedName>
</protein>
<reference evidence="1" key="1">
    <citation type="journal article" date="2021" name="Microb. Physiol.">
        <title>Proteogenomic Insights into the Physiology of Marine, Sulfate-Reducing, Filamentous Desulfonema limicola and Desulfonema magnum.</title>
        <authorList>
            <person name="Schnaars V."/>
            <person name="Wohlbrand L."/>
            <person name="Scheve S."/>
            <person name="Hinrichs C."/>
            <person name="Reinhardt R."/>
            <person name="Rabus R."/>
        </authorList>
    </citation>
    <scope>NUCLEOTIDE SEQUENCE</scope>
    <source>
        <strain evidence="1">4be13</strain>
    </source>
</reference>
<gene>
    <name evidence="1" type="ORF">dnm_071430</name>
</gene>
<dbReference type="Proteomes" id="UP000663722">
    <property type="component" value="Chromosome"/>
</dbReference>